<accession>A0A4P6MSU7</accession>
<dbReference type="EMBL" id="CP034841">
    <property type="protein sequence ID" value="QBF34961.1"/>
    <property type="molecule type" value="Genomic_DNA"/>
</dbReference>
<evidence type="ECO:0000313" key="9">
    <source>
        <dbReference type="EMBL" id="QBF34961.1"/>
    </source>
</evidence>
<dbReference type="GO" id="GO:0006096">
    <property type="term" value="P:glycolytic process"/>
    <property type="evidence" value="ECO:0007669"/>
    <property type="project" value="UniProtKB-UniRule"/>
</dbReference>
<comment type="similarity">
    <text evidence="1 6 7">Belongs to the GPI family.</text>
</comment>
<dbReference type="Pfam" id="PF00342">
    <property type="entry name" value="PGI"/>
    <property type="match status" value="1"/>
</dbReference>
<keyword evidence="4 6" id="KW-0324">Glycolysis</keyword>
<evidence type="ECO:0000256" key="5">
    <source>
        <dbReference type="ARBA" id="ARBA00023235"/>
    </source>
</evidence>
<proteinExistence type="inferred from homology"/>
<dbReference type="InterPro" id="IPR035482">
    <property type="entry name" value="SIS_PGI_2"/>
</dbReference>
<dbReference type="PROSITE" id="PS00174">
    <property type="entry name" value="P_GLUCOSE_ISOMERASE_2"/>
    <property type="match status" value="1"/>
</dbReference>
<dbReference type="GO" id="GO:0006094">
    <property type="term" value="P:gluconeogenesis"/>
    <property type="evidence" value="ECO:0007669"/>
    <property type="project" value="UniProtKB-UniRule"/>
</dbReference>
<evidence type="ECO:0000256" key="7">
    <source>
        <dbReference type="RuleBase" id="RU000612"/>
    </source>
</evidence>
<dbReference type="RefSeq" id="WP_130429738.1">
    <property type="nucleotide sequence ID" value="NZ_CP034841.1"/>
</dbReference>
<dbReference type="OrthoDB" id="140919at2"/>
<dbReference type="EC" id="5.3.1.9" evidence="6"/>
<keyword evidence="5 6" id="KW-0413">Isomerase</keyword>
<gene>
    <name evidence="6" type="primary">pgi</name>
    <name evidence="9" type="ORF">EG856_03540</name>
</gene>
<comment type="catalytic activity">
    <reaction evidence="6 7">
        <text>alpha-D-glucose 6-phosphate = beta-D-fructose 6-phosphate</text>
        <dbReference type="Rhea" id="RHEA:11816"/>
        <dbReference type="ChEBI" id="CHEBI:57634"/>
        <dbReference type="ChEBI" id="CHEBI:58225"/>
        <dbReference type="EC" id="5.3.1.9"/>
    </reaction>
</comment>
<dbReference type="Gene3D" id="3.40.50.10490">
    <property type="entry name" value="Glucose-6-phosphate isomerase like protein, domain 1"/>
    <property type="match status" value="2"/>
</dbReference>
<evidence type="ECO:0000313" key="10">
    <source>
        <dbReference type="Proteomes" id="UP000289326"/>
    </source>
</evidence>
<dbReference type="HAMAP" id="MF_00473">
    <property type="entry name" value="G6P_isomerase"/>
    <property type="match status" value="1"/>
</dbReference>
<dbReference type="UniPathway" id="UPA00109">
    <property type="reaction ID" value="UER00181"/>
</dbReference>
<dbReference type="KEGG" id="mphi:EG856_03540"/>
<dbReference type="PANTHER" id="PTHR11469:SF1">
    <property type="entry name" value="GLUCOSE-6-PHOSPHATE ISOMERASE"/>
    <property type="match status" value="1"/>
</dbReference>
<dbReference type="GO" id="GO:0005829">
    <property type="term" value="C:cytosol"/>
    <property type="evidence" value="ECO:0007669"/>
    <property type="project" value="TreeGrafter"/>
</dbReference>
<evidence type="ECO:0000256" key="3">
    <source>
        <dbReference type="ARBA" id="ARBA00022490"/>
    </source>
</evidence>
<protein>
    <recommendedName>
        <fullName evidence="6">Glucose-6-phosphate isomerase</fullName>
        <shortName evidence="6">GPI</shortName>
        <ecNumber evidence="6">5.3.1.9</ecNumber>
    </recommendedName>
    <alternativeName>
        <fullName evidence="6">Phosphoglucose isomerase</fullName>
        <shortName evidence="6">PGI</shortName>
    </alternativeName>
    <alternativeName>
        <fullName evidence="6">Phosphohexose isomerase</fullName>
        <shortName evidence="6">PHI</shortName>
    </alternativeName>
</protein>
<dbReference type="InterPro" id="IPR018189">
    <property type="entry name" value="Phosphoglucose_isomerase_CS"/>
</dbReference>
<comment type="pathway">
    <text evidence="6 7">Carbohydrate degradation; glycolysis; D-glyceraldehyde 3-phosphate and glycerone phosphate from D-glucose: step 2/4.</text>
</comment>
<evidence type="ECO:0000256" key="8">
    <source>
        <dbReference type="SAM" id="Phobius"/>
    </source>
</evidence>
<comment type="function">
    <text evidence="6">Catalyzes the reversible isomerization of glucose-6-phosphate to fructose-6-phosphate.</text>
</comment>
<keyword evidence="8" id="KW-0472">Membrane</keyword>
<organism evidence="9 10">
    <name type="scientific">Mycoplasmopsis phocirhinis</name>
    <dbReference type="NCBI Taxonomy" id="142650"/>
    <lineage>
        <taxon>Bacteria</taxon>
        <taxon>Bacillati</taxon>
        <taxon>Mycoplasmatota</taxon>
        <taxon>Mycoplasmoidales</taxon>
        <taxon>Metamycoplasmataceae</taxon>
        <taxon>Mycoplasmopsis</taxon>
    </lineage>
</organism>
<sequence length="428" mass="48805">MKTINLKLDKAINTQNLLKFQDKINKIHNALINKNVIEKDWLGWYELPFNINIEEYNKMKKIAQKWKNMNVEVVVVIGIGGSYLGAAAGYEFIYGPYNSNKNAIELIFSGNSLSSDSLTAQLLYVENKKFAINVISKSGKTLETSIAFREFRKLLETKVGTIRAKELIVATTDKSQGILYDLATKKEYEKLIIPSDIGGRFSVLSPVGLFPFMCADINTDEILKGAQKAVLDNNNPDLNVNNAYSYALTRYIMGKHYSIELLISYEPKLKFFQEWWKQLFAESEGKNGRGIFPASSQFSTDLHSIGQFIQEGSKILFETNLVLKNPNNNYYLTKQSEDVEKLNYLDGKSVHKINWAIFDATIKAHHETSKIPNIIIEFEKMDEFNLGYLFQFFMISLTMSAYLLGVNPFNQPGVEVYKNNMTKTLNEI</sequence>
<reference evidence="9 10" key="1">
    <citation type="submission" date="2019-01" db="EMBL/GenBank/DDBJ databases">
        <title>Complete sequence and annotation of the Mycoplasma phocirhinis strain 852T genome.</title>
        <authorList>
            <person name="Frasca S.Jr."/>
            <person name="Kutish G.F."/>
            <person name="Castellanos Gell J."/>
            <person name="Michaels D.L."/>
            <person name="Brown D.R."/>
        </authorList>
    </citation>
    <scope>NUCLEOTIDE SEQUENCE [LARGE SCALE GENOMIC DNA]</scope>
    <source>
        <strain evidence="9 10">852</strain>
    </source>
</reference>
<comment type="subcellular location">
    <subcellularLocation>
        <location evidence="6">Cytoplasm</location>
    </subcellularLocation>
</comment>
<keyword evidence="3 6" id="KW-0963">Cytoplasm</keyword>
<keyword evidence="2 6" id="KW-0312">Gluconeogenesis</keyword>
<feature type="active site" evidence="6">
    <location>
        <position position="418"/>
    </location>
</feature>
<evidence type="ECO:0000256" key="1">
    <source>
        <dbReference type="ARBA" id="ARBA00006604"/>
    </source>
</evidence>
<keyword evidence="10" id="KW-1185">Reference proteome</keyword>
<dbReference type="GO" id="GO:0051156">
    <property type="term" value="P:glucose 6-phosphate metabolic process"/>
    <property type="evidence" value="ECO:0007669"/>
    <property type="project" value="TreeGrafter"/>
</dbReference>
<evidence type="ECO:0000256" key="6">
    <source>
        <dbReference type="HAMAP-Rule" id="MF_00473"/>
    </source>
</evidence>
<keyword evidence="8" id="KW-1133">Transmembrane helix</keyword>
<dbReference type="InterPro" id="IPR046348">
    <property type="entry name" value="SIS_dom_sf"/>
</dbReference>
<evidence type="ECO:0000256" key="4">
    <source>
        <dbReference type="ARBA" id="ARBA00023152"/>
    </source>
</evidence>
<dbReference type="PROSITE" id="PS00765">
    <property type="entry name" value="P_GLUCOSE_ISOMERASE_1"/>
    <property type="match status" value="1"/>
</dbReference>
<dbReference type="CDD" id="cd05016">
    <property type="entry name" value="SIS_PGI_2"/>
    <property type="match status" value="1"/>
</dbReference>
<dbReference type="SUPFAM" id="SSF53697">
    <property type="entry name" value="SIS domain"/>
    <property type="match status" value="1"/>
</dbReference>
<dbReference type="Proteomes" id="UP000289326">
    <property type="component" value="Chromosome"/>
</dbReference>
<dbReference type="NCBIfam" id="NF010697">
    <property type="entry name" value="PRK14097.1"/>
    <property type="match status" value="1"/>
</dbReference>
<dbReference type="AlphaFoldDB" id="A0A4P6MSU7"/>
<evidence type="ECO:0000256" key="2">
    <source>
        <dbReference type="ARBA" id="ARBA00022432"/>
    </source>
</evidence>
<comment type="caution">
    <text evidence="6">Lacks conserved residue(s) required for the propagation of feature annotation.</text>
</comment>
<name>A0A4P6MSU7_9BACT</name>
<feature type="active site" description="Proton donor" evidence="6">
    <location>
        <position position="282"/>
    </location>
</feature>
<dbReference type="GO" id="GO:0004347">
    <property type="term" value="F:glucose-6-phosphate isomerase activity"/>
    <property type="evidence" value="ECO:0007669"/>
    <property type="project" value="UniProtKB-UniRule"/>
</dbReference>
<comment type="pathway">
    <text evidence="6">Carbohydrate biosynthesis; gluconeogenesis.</text>
</comment>
<dbReference type="GO" id="GO:0048029">
    <property type="term" value="F:monosaccharide binding"/>
    <property type="evidence" value="ECO:0007669"/>
    <property type="project" value="TreeGrafter"/>
</dbReference>
<feature type="transmembrane region" description="Helical" evidence="8">
    <location>
        <begin position="386"/>
        <end position="405"/>
    </location>
</feature>
<keyword evidence="8" id="KW-0812">Transmembrane</keyword>
<dbReference type="GO" id="GO:0097367">
    <property type="term" value="F:carbohydrate derivative binding"/>
    <property type="evidence" value="ECO:0007669"/>
    <property type="project" value="InterPro"/>
</dbReference>
<dbReference type="PRINTS" id="PR00662">
    <property type="entry name" value="G6PISOMERASE"/>
</dbReference>
<dbReference type="PROSITE" id="PS51463">
    <property type="entry name" value="P_GLUCOSE_ISOMERASE_3"/>
    <property type="match status" value="1"/>
</dbReference>
<dbReference type="FunFam" id="3.40.50.10490:FF:000016">
    <property type="entry name" value="Glucose-6-phosphate isomerase"/>
    <property type="match status" value="1"/>
</dbReference>
<dbReference type="PANTHER" id="PTHR11469">
    <property type="entry name" value="GLUCOSE-6-PHOSPHATE ISOMERASE"/>
    <property type="match status" value="1"/>
</dbReference>
<dbReference type="InterPro" id="IPR001672">
    <property type="entry name" value="G6P_Isomerase"/>
</dbReference>
<dbReference type="UniPathway" id="UPA00138"/>